<dbReference type="InterPro" id="IPR007197">
    <property type="entry name" value="rSAM"/>
</dbReference>
<evidence type="ECO:0000256" key="2">
    <source>
        <dbReference type="ARBA" id="ARBA00022723"/>
    </source>
</evidence>
<organism evidence="6">
    <name type="scientific">viral metagenome</name>
    <dbReference type="NCBI Taxonomy" id="1070528"/>
    <lineage>
        <taxon>unclassified sequences</taxon>
        <taxon>metagenomes</taxon>
        <taxon>organismal metagenomes</taxon>
    </lineage>
</organism>
<reference evidence="6" key="1">
    <citation type="submission" date="2020-03" db="EMBL/GenBank/DDBJ databases">
        <title>The deep terrestrial virosphere.</title>
        <authorList>
            <person name="Holmfeldt K."/>
            <person name="Nilsson E."/>
            <person name="Simone D."/>
            <person name="Lopez-Fernandez M."/>
            <person name="Wu X."/>
            <person name="de Brujin I."/>
            <person name="Lundin D."/>
            <person name="Andersson A."/>
            <person name="Bertilsson S."/>
            <person name="Dopson M."/>
        </authorList>
    </citation>
    <scope>NUCLEOTIDE SEQUENCE</scope>
    <source>
        <strain evidence="6">MM415B02497</strain>
    </source>
</reference>
<sequence length="320" mass="37155">MPIDSGFTHTSNNVKLYKHLDNLSLLQKGIVVPIMVHIIPTHRCQMNCVFCCFKNRKNRKRDLPLSKLISGITNFYNLGTRSVEFTGGGDPTLYPYINEALKWIHTRDMNVGFITNTVDSQLVKHWDYCNWVRVSLNTLDYHDDMNIGPIRDSGTYISACYIWNEKSTLKGFKKVVEFARKEKIICRVAPDCIKPSNEINESVEVLKEIFKEYKGDKYIFLSDFNITTGRPNLDCRIHMIKPCFYLDGYVYSCPSSELAYEHNHCVPTSIRVCRYDEIIDFYMGDEALKAIERKCSYCKYAKQQIVLEEVLTETTFNEFA</sequence>
<evidence type="ECO:0000256" key="4">
    <source>
        <dbReference type="ARBA" id="ARBA00023014"/>
    </source>
</evidence>
<evidence type="ECO:0000313" key="6">
    <source>
        <dbReference type="EMBL" id="QJA89784.1"/>
    </source>
</evidence>
<dbReference type="GO" id="GO:0051536">
    <property type="term" value="F:iron-sulfur cluster binding"/>
    <property type="evidence" value="ECO:0007669"/>
    <property type="project" value="UniProtKB-KW"/>
</dbReference>
<keyword evidence="4" id="KW-0411">Iron-sulfur</keyword>
<dbReference type="EMBL" id="MT142869">
    <property type="protein sequence ID" value="QJA89784.1"/>
    <property type="molecule type" value="Genomic_DNA"/>
</dbReference>
<dbReference type="PANTHER" id="PTHR11228:SF7">
    <property type="entry name" value="PQQA PEPTIDE CYCLASE"/>
    <property type="match status" value="1"/>
</dbReference>
<dbReference type="PANTHER" id="PTHR11228">
    <property type="entry name" value="RADICAL SAM DOMAIN PROTEIN"/>
    <property type="match status" value="1"/>
</dbReference>
<feature type="domain" description="Radical SAM core" evidence="5">
    <location>
        <begin position="30"/>
        <end position="261"/>
    </location>
</feature>
<proteinExistence type="predicted"/>
<keyword evidence="3" id="KW-0408">Iron</keyword>
<dbReference type="Gene3D" id="3.20.20.70">
    <property type="entry name" value="Aldolase class I"/>
    <property type="match status" value="1"/>
</dbReference>
<dbReference type="InterPro" id="IPR058240">
    <property type="entry name" value="rSAM_sf"/>
</dbReference>
<dbReference type="PROSITE" id="PS51918">
    <property type="entry name" value="RADICAL_SAM"/>
    <property type="match status" value="1"/>
</dbReference>
<dbReference type="GO" id="GO:0046872">
    <property type="term" value="F:metal ion binding"/>
    <property type="evidence" value="ECO:0007669"/>
    <property type="project" value="UniProtKB-KW"/>
</dbReference>
<dbReference type="CDD" id="cd01335">
    <property type="entry name" value="Radical_SAM"/>
    <property type="match status" value="1"/>
</dbReference>
<dbReference type="AlphaFoldDB" id="A0A6M3L8M6"/>
<dbReference type="GO" id="GO:0003824">
    <property type="term" value="F:catalytic activity"/>
    <property type="evidence" value="ECO:0007669"/>
    <property type="project" value="InterPro"/>
</dbReference>
<evidence type="ECO:0000256" key="3">
    <source>
        <dbReference type="ARBA" id="ARBA00023004"/>
    </source>
</evidence>
<evidence type="ECO:0000259" key="5">
    <source>
        <dbReference type="PROSITE" id="PS51918"/>
    </source>
</evidence>
<keyword evidence="1" id="KW-0949">S-adenosyl-L-methionine</keyword>
<dbReference type="SUPFAM" id="SSF102114">
    <property type="entry name" value="Radical SAM enzymes"/>
    <property type="match status" value="1"/>
</dbReference>
<accession>A0A6M3L8M6</accession>
<dbReference type="InterPro" id="IPR013785">
    <property type="entry name" value="Aldolase_TIM"/>
</dbReference>
<dbReference type="InterPro" id="IPR050377">
    <property type="entry name" value="Radical_SAM_PqqE_MftC-like"/>
</dbReference>
<name>A0A6M3L8M6_9ZZZZ</name>
<protein>
    <submittedName>
        <fullName evidence="6">Putative radical SAM superfamily protein</fullName>
    </submittedName>
</protein>
<gene>
    <name evidence="6" type="ORF">MM415B02497_0004</name>
</gene>
<evidence type="ECO:0000256" key="1">
    <source>
        <dbReference type="ARBA" id="ARBA00022691"/>
    </source>
</evidence>
<keyword evidence="2" id="KW-0479">Metal-binding</keyword>
<dbReference type="Pfam" id="PF04055">
    <property type="entry name" value="Radical_SAM"/>
    <property type="match status" value="1"/>
</dbReference>
<dbReference type="SFLD" id="SFLDS00029">
    <property type="entry name" value="Radical_SAM"/>
    <property type="match status" value="1"/>
</dbReference>